<keyword evidence="6" id="KW-0375">Hydrogen ion transport</keyword>
<feature type="transmembrane region" description="Helical" evidence="11">
    <location>
        <begin position="522"/>
        <end position="540"/>
    </location>
</feature>
<keyword evidence="5 11" id="KW-0812">Transmembrane</keyword>
<reference evidence="12 13" key="1">
    <citation type="submission" date="2019-01" db="EMBL/GenBank/DDBJ databases">
        <title>Draft Genome and Complete Hox-Cluster Characterization of the Sterlet Sturgeon (Acipenser ruthenus).</title>
        <authorList>
            <person name="Wei Q."/>
        </authorList>
    </citation>
    <scope>NUCLEOTIDE SEQUENCE [LARGE SCALE GENOMIC DNA]</scope>
    <source>
        <strain evidence="12">WHYD16114868_AA</strain>
        <tissue evidence="12">Blood</tissue>
    </source>
</reference>
<feature type="transmembrane region" description="Helical" evidence="11">
    <location>
        <begin position="81"/>
        <end position="101"/>
    </location>
</feature>
<comment type="caution">
    <text evidence="12">The sequence shown here is derived from an EMBL/GenBank/DDBJ whole genome shotgun (WGS) entry which is preliminary data.</text>
</comment>
<proteinExistence type="inferred from homology"/>
<dbReference type="Proteomes" id="UP000289886">
    <property type="component" value="Unassembled WGS sequence"/>
</dbReference>
<dbReference type="PANTHER" id="PTHR21522:SF19">
    <property type="entry name" value="PROTON CHANNEL OTOP1"/>
    <property type="match status" value="1"/>
</dbReference>
<keyword evidence="10" id="KW-0407">Ion channel</keyword>
<feature type="transmembrane region" description="Helical" evidence="11">
    <location>
        <begin position="296"/>
        <end position="320"/>
    </location>
</feature>
<dbReference type="GO" id="GO:0015252">
    <property type="term" value="F:proton channel activity"/>
    <property type="evidence" value="ECO:0007669"/>
    <property type="project" value="InterPro"/>
</dbReference>
<evidence type="ECO:0000256" key="7">
    <source>
        <dbReference type="ARBA" id="ARBA00022989"/>
    </source>
</evidence>
<feature type="transmembrane region" description="Helical" evidence="11">
    <location>
        <begin position="406"/>
        <end position="424"/>
    </location>
</feature>
<evidence type="ECO:0000256" key="2">
    <source>
        <dbReference type="ARBA" id="ARBA00006513"/>
    </source>
</evidence>
<keyword evidence="9 11" id="KW-0472">Membrane</keyword>
<dbReference type="InterPro" id="IPR004878">
    <property type="entry name" value="Otopetrin"/>
</dbReference>
<name>A0A662YQL5_ACIRT</name>
<dbReference type="GO" id="GO:0042472">
    <property type="term" value="P:inner ear morphogenesis"/>
    <property type="evidence" value="ECO:0007669"/>
    <property type="project" value="TreeGrafter"/>
</dbReference>
<evidence type="ECO:0000256" key="5">
    <source>
        <dbReference type="ARBA" id="ARBA00022692"/>
    </source>
</evidence>
<evidence type="ECO:0000256" key="3">
    <source>
        <dbReference type="ARBA" id="ARBA00022448"/>
    </source>
</evidence>
<feature type="transmembrane region" description="Helical" evidence="11">
    <location>
        <begin position="121"/>
        <end position="143"/>
    </location>
</feature>
<dbReference type="GO" id="GO:0005886">
    <property type="term" value="C:plasma membrane"/>
    <property type="evidence" value="ECO:0007669"/>
    <property type="project" value="UniProtKB-SubCell"/>
</dbReference>
<feature type="transmembrane region" description="Helical" evidence="11">
    <location>
        <begin position="155"/>
        <end position="177"/>
    </location>
</feature>
<evidence type="ECO:0000256" key="11">
    <source>
        <dbReference type="SAM" id="Phobius"/>
    </source>
</evidence>
<evidence type="ECO:0000256" key="4">
    <source>
        <dbReference type="ARBA" id="ARBA00022475"/>
    </source>
</evidence>
<feature type="transmembrane region" description="Helical" evidence="11">
    <location>
        <begin position="379"/>
        <end position="400"/>
    </location>
</feature>
<feature type="transmembrane region" description="Helical" evidence="11">
    <location>
        <begin position="254"/>
        <end position="275"/>
    </location>
</feature>
<evidence type="ECO:0000256" key="10">
    <source>
        <dbReference type="ARBA" id="ARBA00023303"/>
    </source>
</evidence>
<keyword evidence="13" id="KW-1185">Reference proteome</keyword>
<keyword evidence="8" id="KW-0406">Ion transport</keyword>
<keyword evidence="7 11" id="KW-1133">Transmembrane helix</keyword>
<sequence>MVENGVLDIMYLNKNNPSPALSSSDKEKKNFDNFKISFTDDYPKKNAEILSGQYGINLLLVGLSLMLALSYQRSAVKEEHILSFLISLMILQITWMLWYIIRKDRQKLFVSEKDSDAGTSWLRGGLTLLALISLIMDAFRIGYYVGYKTCLSPAVGVYPVIHAVHTISQVHFLWFHVNDVIKTFETFERFGVIHAVFTNLLLWCNGVISEAEHLLDTHKRRLLDLGYTNVTVGEKEPHCNCTTNICSIFSHSLYYLYPFNIEYHIFVSVVLFVMWKNIGRIIEYQRHEKVVMRTKGLFAGPILGLIALASTVTVLVVYILQVGDSVETRESAVTMFYCYGIVMLLFMCLAGSVGLLIFRSDNVPLDYSKNPSRKLDADLLFGTAIGSWLMSWCSILAVISATTRPVYGWINFMYSLLIIIEKYIQNLFIIESLHRKEETNERDEVETIPEIYSVSAGSSLSLASSYNGIINRAFENQDKVCVSLETDQEDNNQVYSHSGSLPEGSISLPTRSSAELSKRRRVLKNIAVFLFLCNISFWILPAFGCRPQFDNGMEEKTFGYTIWTTIVNVAMPLNLFYRMHSVASLFEVFRKV</sequence>
<evidence type="ECO:0000256" key="1">
    <source>
        <dbReference type="ARBA" id="ARBA00004651"/>
    </source>
</evidence>
<feature type="transmembrane region" description="Helical" evidence="11">
    <location>
        <begin position="332"/>
        <end position="358"/>
    </location>
</feature>
<evidence type="ECO:0000256" key="9">
    <source>
        <dbReference type="ARBA" id="ARBA00023136"/>
    </source>
</evidence>
<organism evidence="12 13">
    <name type="scientific">Acipenser ruthenus</name>
    <name type="common">Sterlet sturgeon</name>
    <dbReference type="NCBI Taxonomy" id="7906"/>
    <lineage>
        <taxon>Eukaryota</taxon>
        <taxon>Metazoa</taxon>
        <taxon>Chordata</taxon>
        <taxon>Craniata</taxon>
        <taxon>Vertebrata</taxon>
        <taxon>Euteleostomi</taxon>
        <taxon>Actinopterygii</taxon>
        <taxon>Chondrostei</taxon>
        <taxon>Acipenseriformes</taxon>
        <taxon>Acipenseridae</taxon>
        <taxon>Acipenser</taxon>
    </lineage>
</organism>
<accession>A0A662YQL5</accession>
<feature type="transmembrane region" description="Helical" evidence="11">
    <location>
        <begin position="49"/>
        <end position="69"/>
    </location>
</feature>
<gene>
    <name evidence="12" type="ORF">EOD39_12564</name>
</gene>
<evidence type="ECO:0000256" key="8">
    <source>
        <dbReference type="ARBA" id="ARBA00023065"/>
    </source>
</evidence>
<dbReference type="AlphaFoldDB" id="A0A662YQL5"/>
<comment type="subcellular location">
    <subcellularLocation>
        <location evidence="1">Cell membrane</location>
        <topology evidence="1">Multi-pass membrane protein</topology>
    </subcellularLocation>
</comment>
<evidence type="ECO:0000313" key="12">
    <source>
        <dbReference type="EMBL" id="RXM98839.1"/>
    </source>
</evidence>
<dbReference type="Pfam" id="PF03189">
    <property type="entry name" value="Otopetrin"/>
    <property type="match status" value="3"/>
</dbReference>
<evidence type="ECO:0000313" key="13">
    <source>
        <dbReference type="Proteomes" id="UP000289886"/>
    </source>
</evidence>
<protein>
    <submittedName>
        <fullName evidence="12">Otopetrin-1</fullName>
    </submittedName>
</protein>
<dbReference type="PANTHER" id="PTHR21522">
    <property type="entry name" value="PROTON CHANNEL OTOP"/>
    <property type="match status" value="1"/>
</dbReference>
<evidence type="ECO:0000256" key="6">
    <source>
        <dbReference type="ARBA" id="ARBA00022781"/>
    </source>
</evidence>
<feature type="transmembrane region" description="Helical" evidence="11">
    <location>
        <begin position="560"/>
        <end position="577"/>
    </location>
</feature>
<keyword evidence="4" id="KW-1003">Cell membrane</keyword>
<dbReference type="EMBL" id="SCEB01000541">
    <property type="protein sequence ID" value="RXM98839.1"/>
    <property type="molecule type" value="Genomic_DNA"/>
</dbReference>
<comment type="similarity">
    <text evidence="2">Belongs to the otopetrin family.</text>
</comment>
<keyword evidence="3" id="KW-0813">Transport</keyword>